<proteinExistence type="predicted"/>
<comment type="caution">
    <text evidence="2">The sequence shown here is derived from an EMBL/GenBank/DDBJ whole genome shotgun (WGS) entry which is preliminary data.</text>
</comment>
<evidence type="ECO:0000313" key="3">
    <source>
        <dbReference type="Proteomes" id="UP000010319"/>
    </source>
</evidence>
<accession>A0ABM9XXY5</accession>
<keyword evidence="1" id="KW-0812">Transmembrane</keyword>
<keyword evidence="3" id="KW-1185">Reference proteome</keyword>
<evidence type="ECO:0000313" key="2">
    <source>
        <dbReference type="EMBL" id="EEQ06268.1"/>
    </source>
</evidence>
<evidence type="ECO:0000256" key="1">
    <source>
        <dbReference type="SAM" id="Phobius"/>
    </source>
</evidence>
<keyword evidence="1" id="KW-1133">Transmembrane helix</keyword>
<feature type="transmembrane region" description="Helical" evidence="1">
    <location>
        <begin position="6"/>
        <end position="30"/>
    </location>
</feature>
<protein>
    <submittedName>
        <fullName evidence="2">Uncharacterized protein</fullName>
    </submittedName>
</protein>
<gene>
    <name evidence="2" type="ORF">yberc0001_31000</name>
</gene>
<dbReference type="Proteomes" id="UP000010319">
    <property type="component" value="Unassembled WGS sequence"/>
</dbReference>
<name>A0ABM9XXY5_YERBE</name>
<sequence>MILIDIFIGYSAFFIKFLINDVFSVFWSILVKGSIFIATH</sequence>
<dbReference type="EMBL" id="AALC02000031">
    <property type="protein sequence ID" value="EEQ06268.1"/>
    <property type="molecule type" value="Genomic_DNA"/>
</dbReference>
<keyword evidence="1" id="KW-0472">Membrane</keyword>
<organism evidence="2 3">
    <name type="scientific">Yersinia bercovieri ATCC 43970</name>
    <dbReference type="NCBI Taxonomy" id="349968"/>
    <lineage>
        <taxon>Bacteria</taxon>
        <taxon>Pseudomonadati</taxon>
        <taxon>Pseudomonadota</taxon>
        <taxon>Gammaproteobacteria</taxon>
        <taxon>Enterobacterales</taxon>
        <taxon>Yersiniaceae</taxon>
        <taxon>Yersinia</taxon>
    </lineage>
</organism>
<reference evidence="2" key="1">
    <citation type="submission" date="2008-12" db="EMBL/GenBank/DDBJ databases">
        <title>Annotation of the Yersinia bercovieri ATCC 43970 genome.</title>
        <authorList>
            <person name="Read T.D."/>
            <person name="Akmal A."/>
            <person name="Bishop-Lilly K."/>
            <person name="Chen P.E."/>
            <person name="Cook C."/>
            <person name="Kiley M.P."/>
            <person name="Lentz S."/>
            <person name="Mateczun A."/>
            <person name="Nagarajan N."/>
            <person name="Nolan N."/>
            <person name="Osborne B.I."/>
            <person name="Pop M."/>
            <person name="Sozhamannan S."/>
            <person name="Stewart A.C."/>
            <person name="Sulakvelidze A."/>
            <person name="Thomason B."/>
            <person name="Willner K."/>
            <person name="Zwick M.E."/>
        </authorList>
    </citation>
    <scope>NUCLEOTIDE SEQUENCE [LARGE SCALE GENOMIC DNA]</scope>
    <source>
        <strain evidence="2">ATCC 43970</strain>
    </source>
</reference>